<feature type="signal peptide" evidence="3">
    <location>
        <begin position="1"/>
        <end position="20"/>
    </location>
</feature>
<dbReference type="InterPro" id="IPR050555">
    <property type="entry name" value="Bact_Solute-Bind_Prot2"/>
</dbReference>
<evidence type="ECO:0000256" key="2">
    <source>
        <dbReference type="ARBA" id="ARBA00022729"/>
    </source>
</evidence>
<protein>
    <submittedName>
        <fullName evidence="5">ABC transporter substrate-binding protein</fullName>
    </submittedName>
</protein>
<dbReference type="Gene3D" id="3.40.50.2300">
    <property type="match status" value="2"/>
</dbReference>
<dbReference type="InterPro" id="IPR025997">
    <property type="entry name" value="SBP_2_dom"/>
</dbReference>
<feature type="chain" id="PRO_5047079991" evidence="3">
    <location>
        <begin position="21"/>
        <end position="361"/>
    </location>
</feature>
<dbReference type="PROSITE" id="PS51257">
    <property type="entry name" value="PROKAR_LIPOPROTEIN"/>
    <property type="match status" value="1"/>
</dbReference>
<dbReference type="Proteomes" id="UP000035366">
    <property type="component" value="Chromosome"/>
</dbReference>
<accession>A0ABM5TXF2</accession>
<name>A0ABM5TXF2_9ACTN</name>
<dbReference type="RefSeq" id="WP_208903043.1">
    <property type="nucleotide sequence ID" value="NZ_CP011497.1"/>
</dbReference>
<dbReference type="PANTHER" id="PTHR30036">
    <property type="entry name" value="D-XYLOSE-BINDING PERIPLASMIC PROTEIN"/>
    <property type="match status" value="1"/>
</dbReference>
<comment type="subcellular location">
    <subcellularLocation>
        <location evidence="1">Cell envelope</location>
    </subcellularLocation>
</comment>
<keyword evidence="2 3" id="KW-0732">Signal</keyword>
<evidence type="ECO:0000256" key="3">
    <source>
        <dbReference type="SAM" id="SignalP"/>
    </source>
</evidence>
<evidence type="ECO:0000256" key="1">
    <source>
        <dbReference type="ARBA" id="ARBA00004196"/>
    </source>
</evidence>
<dbReference type="PANTHER" id="PTHR30036:SF1">
    <property type="entry name" value="D-XYLOSE-BINDING PERIPLASMIC PROTEIN"/>
    <property type="match status" value="1"/>
</dbReference>
<dbReference type="Pfam" id="PF13407">
    <property type="entry name" value="Peripla_BP_4"/>
    <property type="match status" value="1"/>
</dbReference>
<reference evidence="5 6" key="1">
    <citation type="journal article" date="2015" name="ISME J.">
        <title>Draft Genome Sequence of Streptomyces incarnatus NRRL8089, which Produces the Nucleoside Antibiotic Sinefungin.</title>
        <authorList>
            <person name="Oshima K."/>
            <person name="Hattori M."/>
            <person name="Shimizu H."/>
            <person name="Fukuda K."/>
            <person name="Nemoto M."/>
            <person name="Inagaki K."/>
            <person name="Tamura T."/>
        </authorList>
    </citation>
    <scope>NUCLEOTIDE SEQUENCE [LARGE SCALE GENOMIC DNA]</scope>
    <source>
        <strain evidence="5 6">NRRL 8089</strain>
    </source>
</reference>
<evidence type="ECO:0000259" key="4">
    <source>
        <dbReference type="Pfam" id="PF13407"/>
    </source>
</evidence>
<keyword evidence="6" id="KW-1185">Reference proteome</keyword>
<evidence type="ECO:0000313" key="6">
    <source>
        <dbReference type="Proteomes" id="UP000035366"/>
    </source>
</evidence>
<feature type="domain" description="Periplasmic binding protein" evidence="4">
    <location>
        <begin position="38"/>
        <end position="297"/>
    </location>
</feature>
<gene>
    <name evidence="5" type="ORF">ABB07_37795</name>
</gene>
<evidence type="ECO:0000313" key="5">
    <source>
        <dbReference type="EMBL" id="AKJ15613.1"/>
    </source>
</evidence>
<dbReference type="EMBL" id="CP011497">
    <property type="protein sequence ID" value="AKJ15613.1"/>
    <property type="molecule type" value="Genomic_DNA"/>
</dbReference>
<dbReference type="SUPFAM" id="SSF53822">
    <property type="entry name" value="Periplasmic binding protein-like I"/>
    <property type="match status" value="1"/>
</dbReference>
<dbReference type="InterPro" id="IPR028082">
    <property type="entry name" value="Peripla_BP_I"/>
</dbReference>
<proteinExistence type="predicted"/>
<sequence>MKAFIRDVAIAVVAVLTALAACGQEGGTGVHAGSGPRIGLLLPDAITSRWESKDRPLLEEKIKQLCRDCTVEHANANGDVAAQQRQVDSMITKGVDALVLVAVDASALSAAVRKAHDAGVPVISYDRLDEGPISGYVSFDGREVGRLQARALLQAMAHRAAGDQIVMINGDPTDPNTLLFEAGALSVLKGKVKIGKTYDTPMWRSDIANMNMSGAIADLGARNINGVYSANDALASGIISALRANKVSPLPPVTGQDADLGAVHRIVGGEQYMTVWKPTSAEASAGAAMAVAAARGENLHRIATGTVRTRGGNVVPAVLLTPVSVTAGTIKDTLVKGGVYTVQQICVPRLRTACHRAGLTG</sequence>
<organism evidence="5 6">
    <name type="scientific">Streptomyces incarnatus</name>
    <dbReference type="NCBI Taxonomy" id="665007"/>
    <lineage>
        <taxon>Bacteria</taxon>
        <taxon>Bacillati</taxon>
        <taxon>Actinomycetota</taxon>
        <taxon>Actinomycetes</taxon>
        <taxon>Kitasatosporales</taxon>
        <taxon>Streptomycetaceae</taxon>
        <taxon>Streptomyces</taxon>
    </lineage>
</organism>